<dbReference type="InterPro" id="IPR002777">
    <property type="entry name" value="PFD_beta-like"/>
</dbReference>
<dbReference type="EMBL" id="HG996471">
    <property type="protein sequence ID" value="CAG1845290.1"/>
    <property type="molecule type" value="Genomic_DNA"/>
</dbReference>
<dbReference type="InterPro" id="IPR009053">
    <property type="entry name" value="Prefoldin"/>
</dbReference>
<dbReference type="Gramene" id="Ma06_t04660.2">
    <property type="protein sequence ID" value="Ma06_p04660.2"/>
    <property type="gene ID" value="Ma06_g04660"/>
</dbReference>
<dbReference type="Gene3D" id="1.10.287.370">
    <property type="match status" value="1"/>
</dbReference>
<feature type="region of interest" description="Disordered" evidence="2">
    <location>
        <begin position="1"/>
        <end position="36"/>
    </location>
</feature>
<dbReference type="OMA" id="CNIFFRT"/>
<accession>A0A804JCN1</accession>
<evidence type="ECO:0000313" key="5">
    <source>
        <dbReference type="Proteomes" id="UP000012960"/>
    </source>
</evidence>
<dbReference type="EnsemblPlants" id="Ma06_t04660.2">
    <property type="protein sequence ID" value="Ma06_p04660.2"/>
    <property type="gene ID" value="Ma06_g04660"/>
</dbReference>
<evidence type="ECO:0000313" key="3">
    <source>
        <dbReference type="EMBL" id="CAG1845290.1"/>
    </source>
</evidence>
<dbReference type="GO" id="GO:0006457">
    <property type="term" value="P:protein folding"/>
    <property type="evidence" value="ECO:0007669"/>
    <property type="project" value="InterPro"/>
</dbReference>
<reference evidence="4" key="2">
    <citation type="submission" date="2021-05" db="UniProtKB">
        <authorList>
            <consortium name="EnsemblPlants"/>
        </authorList>
    </citation>
    <scope>IDENTIFICATION</scope>
    <source>
        <strain evidence="4">subsp. malaccensis</strain>
    </source>
</reference>
<keyword evidence="5" id="KW-1185">Reference proteome</keyword>
<dbReference type="GO" id="GO:0051082">
    <property type="term" value="F:unfolded protein binding"/>
    <property type="evidence" value="ECO:0007669"/>
    <property type="project" value="InterPro"/>
</dbReference>
<reference evidence="3" key="1">
    <citation type="submission" date="2021-03" db="EMBL/GenBank/DDBJ databases">
        <authorList>
            <consortium name="Genoscope - CEA"/>
            <person name="William W."/>
        </authorList>
    </citation>
    <scope>NUCLEOTIDE SEQUENCE</scope>
    <source>
        <strain evidence="3">Doubled-haploid Pahang</strain>
    </source>
</reference>
<evidence type="ECO:0000313" key="4">
    <source>
        <dbReference type="EnsemblPlants" id="Ma06_p04660.1"/>
    </source>
</evidence>
<gene>
    <name evidence="3" type="ORF">GSMUA_150850.1</name>
</gene>
<dbReference type="SUPFAM" id="SSF46579">
    <property type="entry name" value="Prefoldin"/>
    <property type="match status" value="1"/>
</dbReference>
<dbReference type="GO" id="GO:0016272">
    <property type="term" value="C:prefoldin complex"/>
    <property type="evidence" value="ECO:0007669"/>
    <property type="project" value="InterPro"/>
</dbReference>
<dbReference type="GO" id="GO:0009409">
    <property type="term" value="P:response to cold"/>
    <property type="evidence" value="ECO:0007669"/>
    <property type="project" value="UniProtKB-ARBA"/>
</dbReference>
<organism evidence="4 5">
    <name type="scientific">Musa acuminata subsp. malaccensis</name>
    <name type="common">Wild banana</name>
    <name type="synonym">Musa malaccensis</name>
    <dbReference type="NCBI Taxonomy" id="214687"/>
    <lineage>
        <taxon>Eukaryota</taxon>
        <taxon>Viridiplantae</taxon>
        <taxon>Streptophyta</taxon>
        <taxon>Embryophyta</taxon>
        <taxon>Tracheophyta</taxon>
        <taxon>Spermatophyta</taxon>
        <taxon>Magnoliopsida</taxon>
        <taxon>Liliopsida</taxon>
        <taxon>Zingiberales</taxon>
        <taxon>Musaceae</taxon>
        <taxon>Musa</taxon>
    </lineage>
</organism>
<evidence type="ECO:0000256" key="2">
    <source>
        <dbReference type="SAM" id="MobiDB-lite"/>
    </source>
</evidence>
<comment type="similarity">
    <text evidence="1">Belongs to the prefoldin subunit beta family.</text>
</comment>
<evidence type="ECO:0000256" key="1">
    <source>
        <dbReference type="ARBA" id="ARBA00008045"/>
    </source>
</evidence>
<protein>
    <submittedName>
        <fullName evidence="3">(wild Malaysian banana) hypothetical protein</fullName>
    </submittedName>
</protein>
<sequence length="90" mass="9749">MASSSSPSLSPPPKSSSVSDSAGEEGKQELQGKIRGHEVAISELEHLQPSRAVYQKSGNIFFRRSIKTAIASEQKQLDLAKSRLQKLNAI</sequence>
<dbReference type="Proteomes" id="UP000012960">
    <property type="component" value="Unplaced"/>
</dbReference>
<name>A0A804JCN1_MUSAM</name>
<feature type="compositionally biased region" description="Basic and acidic residues" evidence="2">
    <location>
        <begin position="24"/>
        <end position="36"/>
    </location>
</feature>
<dbReference type="Pfam" id="PF01920">
    <property type="entry name" value="Prefoldin_2"/>
    <property type="match status" value="1"/>
</dbReference>
<dbReference type="AlphaFoldDB" id="A0A804JCN1"/>
<dbReference type="Gramene" id="Ma06_t04660.1">
    <property type="protein sequence ID" value="Ma06_p04660.1"/>
    <property type="gene ID" value="Ma06_g04660"/>
</dbReference>
<dbReference type="EnsemblPlants" id="Ma06_t04660.1">
    <property type="protein sequence ID" value="Ma06_p04660.1"/>
    <property type="gene ID" value="Ma06_g04660"/>
</dbReference>
<dbReference type="OrthoDB" id="1894836at2759"/>
<proteinExistence type="inferred from homology"/>